<proteinExistence type="predicted"/>
<protein>
    <recommendedName>
        <fullName evidence="2">Lipoprotein</fullName>
    </recommendedName>
</protein>
<gene>
    <name evidence="1" type="ordered locus">Daro_0760</name>
</gene>
<dbReference type="EMBL" id="CP000089">
    <property type="protein sequence ID" value="AAZ45516.1"/>
    <property type="molecule type" value="Genomic_DNA"/>
</dbReference>
<dbReference type="HOGENOM" id="CLU_141075_0_0_4"/>
<name>Q47I15_DECAR</name>
<dbReference type="AlphaFoldDB" id="Q47I15"/>
<sequence>MKLNNPLSLGLFLASLLAGCGSTGGSSSPLIPDKVIQLTAKSSISLANLATGALIAGVIHLYYDPLAPNWEIEESKLNDDTYRFAMKMKRYHTGGAGESIQILKRRASQLQYEQGFAGYQIVEYTEGIDSQTIGARRVAEGTIRLVQRQQADSFLQN</sequence>
<dbReference type="KEGG" id="dar:Daro_0760"/>
<accession>Q47I15</accession>
<evidence type="ECO:0008006" key="2">
    <source>
        <dbReference type="Google" id="ProtNLM"/>
    </source>
</evidence>
<organism evidence="1">
    <name type="scientific">Dechloromonas aromatica (strain RCB)</name>
    <dbReference type="NCBI Taxonomy" id="159087"/>
    <lineage>
        <taxon>Bacteria</taxon>
        <taxon>Pseudomonadati</taxon>
        <taxon>Pseudomonadota</taxon>
        <taxon>Betaproteobacteria</taxon>
        <taxon>Rhodocyclales</taxon>
        <taxon>Azonexaceae</taxon>
        <taxon>Dechloromonas</taxon>
    </lineage>
</organism>
<dbReference type="OrthoDB" id="5298805at2"/>
<dbReference type="STRING" id="159087.Daro_0760"/>
<reference evidence="1" key="1">
    <citation type="submission" date="2005-08" db="EMBL/GenBank/DDBJ databases">
        <title>Complete sequence of Dechloromonas aromatica RCB.</title>
        <authorList>
            <person name="Salinero K.K."/>
            <person name="Copeland A."/>
            <person name="Lucas S."/>
            <person name="Lapidus A."/>
            <person name="Barry K."/>
            <person name="Detter J.C."/>
            <person name="Glavina T."/>
            <person name="Hammon N."/>
            <person name="Israni S."/>
            <person name="Pitluck S."/>
            <person name="Di Bartolo G."/>
            <person name="Trong S."/>
            <person name="Schmutz J."/>
            <person name="Larimer F."/>
            <person name="Land M."/>
            <person name="Ivanova N."/>
            <person name="Richardson P."/>
        </authorList>
    </citation>
    <scope>NUCLEOTIDE SEQUENCE</scope>
    <source>
        <strain evidence="1">RCB</strain>
    </source>
</reference>
<dbReference type="PROSITE" id="PS51257">
    <property type="entry name" value="PROKAR_LIPOPROTEIN"/>
    <property type="match status" value="1"/>
</dbReference>
<evidence type="ECO:0000313" key="1">
    <source>
        <dbReference type="EMBL" id="AAZ45516.1"/>
    </source>
</evidence>
<dbReference type="eggNOG" id="ENOG50332E0">
    <property type="taxonomic scope" value="Bacteria"/>
</dbReference>